<evidence type="ECO:0000256" key="5">
    <source>
        <dbReference type="ARBA" id="ARBA00023136"/>
    </source>
</evidence>
<accession>A0A1H0H103</accession>
<feature type="transmembrane region" description="Helical" evidence="6">
    <location>
        <begin position="344"/>
        <end position="364"/>
    </location>
</feature>
<evidence type="ECO:0000313" key="9">
    <source>
        <dbReference type="Proteomes" id="UP000199182"/>
    </source>
</evidence>
<proteinExistence type="predicted"/>
<dbReference type="PANTHER" id="PTHR11360:SF284">
    <property type="entry name" value="EG:103B4.3 PROTEIN-RELATED"/>
    <property type="match status" value="1"/>
</dbReference>
<evidence type="ECO:0000256" key="2">
    <source>
        <dbReference type="ARBA" id="ARBA00022448"/>
    </source>
</evidence>
<feature type="domain" description="Major facilitator superfamily (MFS) profile" evidence="7">
    <location>
        <begin position="11"/>
        <end position="398"/>
    </location>
</feature>
<feature type="transmembrane region" description="Helical" evidence="6">
    <location>
        <begin position="246"/>
        <end position="268"/>
    </location>
</feature>
<dbReference type="EMBL" id="FNID01000059">
    <property type="protein sequence ID" value="SDO12744.1"/>
    <property type="molecule type" value="Genomic_DNA"/>
</dbReference>
<feature type="transmembrane region" description="Helical" evidence="6">
    <location>
        <begin position="306"/>
        <end position="323"/>
    </location>
</feature>
<evidence type="ECO:0000256" key="6">
    <source>
        <dbReference type="SAM" id="Phobius"/>
    </source>
</evidence>
<sequence length="401" mass="43131">MNKLISDNRFKIWIVIAGFLLSGVNIGISANSNVAFYAPVSKALGVSVSAFSATASITSFVSIPFILLIPVLLKKFSNRQIVLFSGMSFVLIKLLFGLSNSLWQMYVCSVGLGLCLPGIGYVVINSLINDWFHASNGKAMGMAASGAGIVGAIVLPIINLMIQQYNWRWGYFTQAIIATVMVLAAVLLIQEKPNDTQAVSPHIQEETKQTASALRSPSFYFLMLGLLLILVIGSGVQPYLMIYLTGANYSSAFAASAVSAILLINTFAKIIMGAAFDKAGATNSVWIIGGSIVLSLVLMLTSRYSIIFTCLFVVAFAFAYANMSIPAPFLTQSLYGRQNFSGNYSIIMAVTSMGGAIGNYLTGFLSEQFGSYDTVWYLYIAGILMSTVCLFVSCGLSKKGY</sequence>
<keyword evidence="4 6" id="KW-1133">Transmembrane helix</keyword>
<comment type="subcellular location">
    <subcellularLocation>
        <location evidence="1">Cell membrane</location>
        <topology evidence="1">Multi-pass membrane protein</topology>
    </subcellularLocation>
</comment>
<feature type="transmembrane region" description="Helical" evidence="6">
    <location>
        <begin position="280"/>
        <end position="300"/>
    </location>
</feature>
<dbReference type="GO" id="GO:0005886">
    <property type="term" value="C:plasma membrane"/>
    <property type="evidence" value="ECO:0007669"/>
    <property type="project" value="UniProtKB-SubCell"/>
</dbReference>
<keyword evidence="5 6" id="KW-0472">Membrane</keyword>
<evidence type="ECO:0000256" key="1">
    <source>
        <dbReference type="ARBA" id="ARBA00004651"/>
    </source>
</evidence>
<dbReference type="Gene3D" id="1.20.1250.20">
    <property type="entry name" value="MFS general substrate transporter like domains"/>
    <property type="match status" value="1"/>
</dbReference>
<dbReference type="OrthoDB" id="182417at2"/>
<keyword evidence="3 6" id="KW-0812">Transmembrane</keyword>
<reference evidence="8 9" key="1">
    <citation type="submission" date="2016-10" db="EMBL/GenBank/DDBJ databases">
        <authorList>
            <person name="de Groot N.N."/>
        </authorList>
    </citation>
    <scope>NUCLEOTIDE SEQUENCE [LARGE SCALE GENOMIC DNA]</scope>
    <source>
        <strain evidence="8 9">CGMCC 1.5012</strain>
    </source>
</reference>
<keyword evidence="9" id="KW-1185">Reference proteome</keyword>
<dbReference type="InterPro" id="IPR050327">
    <property type="entry name" value="Proton-linked_MCT"/>
</dbReference>
<dbReference type="InterPro" id="IPR036259">
    <property type="entry name" value="MFS_trans_sf"/>
</dbReference>
<feature type="transmembrane region" description="Helical" evidence="6">
    <location>
        <begin position="140"/>
        <end position="162"/>
    </location>
</feature>
<evidence type="ECO:0000256" key="3">
    <source>
        <dbReference type="ARBA" id="ARBA00022692"/>
    </source>
</evidence>
<dbReference type="AlphaFoldDB" id="A0A1H0H103"/>
<feature type="transmembrane region" description="Helical" evidence="6">
    <location>
        <begin position="12"/>
        <end position="30"/>
    </location>
</feature>
<dbReference type="PROSITE" id="PS50850">
    <property type="entry name" value="MFS"/>
    <property type="match status" value="1"/>
</dbReference>
<dbReference type="InterPro" id="IPR011701">
    <property type="entry name" value="MFS"/>
</dbReference>
<dbReference type="STRING" id="258515.SAMN05192585_1592"/>
<name>A0A1H0H103_9FIRM</name>
<feature type="transmembrane region" description="Helical" evidence="6">
    <location>
        <begin position="50"/>
        <end position="73"/>
    </location>
</feature>
<dbReference type="GO" id="GO:0022857">
    <property type="term" value="F:transmembrane transporter activity"/>
    <property type="evidence" value="ECO:0007669"/>
    <property type="project" value="InterPro"/>
</dbReference>
<organism evidence="8 9">
    <name type="scientific">Acetanaerobacterium elongatum</name>
    <dbReference type="NCBI Taxonomy" id="258515"/>
    <lineage>
        <taxon>Bacteria</taxon>
        <taxon>Bacillati</taxon>
        <taxon>Bacillota</taxon>
        <taxon>Clostridia</taxon>
        <taxon>Eubacteriales</taxon>
        <taxon>Oscillospiraceae</taxon>
        <taxon>Acetanaerobacterium</taxon>
    </lineage>
</organism>
<evidence type="ECO:0000313" key="8">
    <source>
        <dbReference type="EMBL" id="SDO12744.1"/>
    </source>
</evidence>
<dbReference type="Pfam" id="PF07690">
    <property type="entry name" value="MFS_1"/>
    <property type="match status" value="1"/>
</dbReference>
<feature type="transmembrane region" description="Helical" evidence="6">
    <location>
        <begin position="104"/>
        <end position="128"/>
    </location>
</feature>
<protein>
    <submittedName>
        <fullName evidence="8">Sugar phosphate permease</fullName>
    </submittedName>
</protein>
<dbReference type="InterPro" id="IPR020846">
    <property type="entry name" value="MFS_dom"/>
</dbReference>
<evidence type="ECO:0000259" key="7">
    <source>
        <dbReference type="PROSITE" id="PS50850"/>
    </source>
</evidence>
<dbReference type="PANTHER" id="PTHR11360">
    <property type="entry name" value="MONOCARBOXYLATE TRANSPORTER"/>
    <property type="match status" value="1"/>
</dbReference>
<feature type="transmembrane region" description="Helical" evidence="6">
    <location>
        <begin position="80"/>
        <end position="98"/>
    </location>
</feature>
<dbReference type="Proteomes" id="UP000199182">
    <property type="component" value="Unassembled WGS sequence"/>
</dbReference>
<feature type="transmembrane region" description="Helical" evidence="6">
    <location>
        <begin position="168"/>
        <end position="189"/>
    </location>
</feature>
<feature type="transmembrane region" description="Helical" evidence="6">
    <location>
        <begin position="376"/>
        <end position="396"/>
    </location>
</feature>
<dbReference type="SUPFAM" id="SSF103473">
    <property type="entry name" value="MFS general substrate transporter"/>
    <property type="match status" value="1"/>
</dbReference>
<keyword evidence="2" id="KW-0813">Transport</keyword>
<feature type="transmembrane region" description="Helical" evidence="6">
    <location>
        <begin position="219"/>
        <end position="240"/>
    </location>
</feature>
<evidence type="ECO:0000256" key="4">
    <source>
        <dbReference type="ARBA" id="ARBA00022989"/>
    </source>
</evidence>
<gene>
    <name evidence="8" type="ORF">SAMN05192585_1592</name>
</gene>